<organism evidence="2 3">
    <name type="scientific">Glutinoglossum americanum</name>
    <dbReference type="NCBI Taxonomy" id="1670608"/>
    <lineage>
        <taxon>Eukaryota</taxon>
        <taxon>Fungi</taxon>
        <taxon>Dikarya</taxon>
        <taxon>Ascomycota</taxon>
        <taxon>Pezizomycotina</taxon>
        <taxon>Geoglossomycetes</taxon>
        <taxon>Geoglossales</taxon>
        <taxon>Geoglossaceae</taxon>
        <taxon>Glutinoglossum</taxon>
    </lineage>
</organism>
<keyword evidence="3" id="KW-1185">Reference proteome</keyword>
<dbReference type="Pfam" id="PF23232">
    <property type="entry name" value="AAA_lid_13"/>
    <property type="match status" value="1"/>
</dbReference>
<dbReference type="CDD" id="cd19481">
    <property type="entry name" value="RecA-like_protease"/>
    <property type="match status" value="1"/>
</dbReference>
<dbReference type="Pfam" id="PF00004">
    <property type="entry name" value="AAA"/>
    <property type="match status" value="1"/>
</dbReference>
<dbReference type="Gene3D" id="3.40.50.300">
    <property type="entry name" value="P-loop containing nucleotide triphosphate hydrolases"/>
    <property type="match status" value="1"/>
</dbReference>
<proteinExistence type="predicted"/>
<dbReference type="PANTHER" id="PTHR46411">
    <property type="entry name" value="FAMILY ATPASE, PUTATIVE-RELATED"/>
    <property type="match status" value="1"/>
</dbReference>
<evidence type="ECO:0000313" key="3">
    <source>
        <dbReference type="Proteomes" id="UP000698800"/>
    </source>
</evidence>
<evidence type="ECO:0000313" key="2">
    <source>
        <dbReference type="EMBL" id="KAH0542492.1"/>
    </source>
</evidence>
<protein>
    <recommendedName>
        <fullName evidence="1">AAA+ ATPase domain-containing protein</fullName>
    </recommendedName>
</protein>
<dbReference type="InterPro" id="IPR056599">
    <property type="entry name" value="AAA_lid_fung"/>
</dbReference>
<dbReference type="GO" id="GO:0005524">
    <property type="term" value="F:ATP binding"/>
    <property type="evidence" value="ECO:0007669"/>
    <property type="project" value="InterPro"/>
</dbReference>
<dbReference type="PANTHER" id="PTHR46411:SF4">
    <property type="entry name" value="AAA+ ATPASE DOMAIN-CONTAINING PROTEIN"/>
    <property type="match status" value="1"/>
</dbReference>
<comment type="caution">
    <text evidence="2">The sequence shown here is derived from an EMBL/GenBank/DDBJ whole genome shotgun (WGS) entry which is preliminary data.</text>
</comment>
<dbReference type="SMART" id="SM00382">
    <property type="entry name" value="AAA"/>
    <property type="match status" value="1"/>
</dbReference>
<dbReference type="OrthoDB" id="10042665at2759"/>
<gene>
    <name evidence="2" type="ORF">FGG08_003088</name>
</gene>
<evidence type="ECO:0000259" key="1">
    <source>
        <dbReference type="SMART" id="SM00382"/>
    </source>
</evidence>
<dbReference type="EMBL" id="JAGHQL010000052">
    <property type="protein sequence ID" value="KAH0542492.1"/>
    <property type="molecule type" value="Genomic_DNA"/>
</dbReference>
<dbReference type="GO" id="GO:0016887">
    <property type="term" value="F:ATP hydrolysis activity"/>
    <property type="evidence" value="ECO:0007669"/>
    <property type="project" value="InterPro"/>
</dbReference>
<name>A0A9P8L514_9PEZI</name>
<dbReference type="InterPro" id="IPR027417">
    <property type="entry name" value="P-loop_NTPase"/>
</dbReference>
<dbReference type="Proteomes" id="UP000698800">
    <property type="component" value="Unassembled WGS sequence"/>
</dbReference>
<reference evidence="2" key="1">
    <citation type="submission" date="2021-03" db="EMBL/GenBank/DDBJ databases">
        <title>Comparative genomics and phylogenomic investigation of the class Geoglossomycetes provide insights into ecological specialization and systematics.</title>
        <authorList>
            <person name="Melie T."/>
            <person name="Pirro S."/>
            <person name="Miller A.N."/>
            <person name="Quandt A."/>
        </authorList>
    </citation>
    <scope>NUCLEOTIDE SEQUENCE</scope>
    <source>
        <strain evidence="2">GBOQ0MN5Z8</strain>
    </source>
</reference>
<sequence>MSDSDTTAEAASPKCLYRIEYIDSDDNILHKDESDKPLSLKHAPVKPLHRSETPVMEVVTKVSVPKASRGSSLLDWKPTEGVGKVRGTVIKIYSPMLINTLRAIVEYYPGKSLAEHTLSFEEPFNLLVHHRRALKEYRGKHPDAHDEAYRKECNAHIDVLLGFLDNFFQGGLALEEERHTRDPPVCTFEYLWLLLKPGEDIYILWNDYILANVIHTVGGGVKPDECTAYNIASWGIKYNGTRLGRSKYDRLILPFTGERPIASLPVFPASYYREADGGSPGTFREMMIARGKRFYDFTSVTFSHYAGYNLSTPRRYYEGRIVIDTDSSPVEKPDIESLIDDNTIGIAGCTCELCCLHKNLHGKVMFADYDRIDPKAKKPGGRLTDHQYMLCPREISGFVLKVRSWQILDIDYISDIEFKKDAMDDLVVDPETKDVIKSLASIYTRPENFEGPGMNSALPWAADVIKGKGDGQIILLHGPPGVGKTLTAETVAEFLGRPLLSLTCGDIGIESSHAESNLIKWTKQARRWGAILLIDEADIYLEARTPNDLTRNSLVSGRMLPLPKYQSLLRTKLVFLRSLEYYQGILFLTTNRVGLFDEAFYSRIHVSLFYPSFDDATRFAVWMNNLKKLNNERPDIKTSWDLEDYLRESKELKELQWNGREIRNAFQSAVALAEHTSAGSKNPQIVLGIAQIRQVVRMSRNFKKYIKSVSGDASKNAQLLGTRNDAFSK</sequence>
<dbReference type="InterPro" id="IPR003959">
    <property type="entry name" value="ATPase_AAA_core"/>
</dbReference>
<feature type="domain" description="AAA+ ATPase" evidence="1">
    <location>
        <begin position="470"/>
        <end position="614"/>
    </location>
</feature>
<dbReference type="AlphaFoldDB" id="A0A9P8L514"/>
<dbReference type="InterPro" id="IPR003593">
    <property type="entry name" value="AAA+_ATPase"/>
</dbReference>
<dbReference type="Pfam" id="PF22942">
    <property type="entry name" value="DUF7025"/>
    <property type="match status" value="1"/>
</dbReference>
<dbReference type="InterPro" id="IPR054289">
    <property type="entry name" value="DUF7025"/>
</dbReference>
<accession>A0A9P8L514</accession>
<dbReference type="SUPFAM" id="SSF52540">
    <property type="entry name" value="P-loop containing nucleoside triphosphate hydrolases"/>
    <property type="match status" value="1"/>
</dbReference>